<dbReference type="STRING" id="1168221.R7Z5T2"/>
<dbReference type="Proteomes" id="UP000016924">
    <property type="component" value="Unassembled WGS sequence"/>
</dbReference>
<dbReference type="eggNOG" id="ENOG502SICM">
    <property type="taxonomic scope" value="Eukaryota"/>
</dbReference>
<evidence type="ECO:0000313" key="3">
    <source>
        <dbReference type="EMBL" id="EON69281.1"/>
    </source>
</evidence>
<reference evidence="4" key="1">
    <citation type="submission" date="2012-06" db="EMBL/GenBank/DDBJ databases">
        <title>The genome sequence of Coniosporium apollinis CBS 100218.</title>
        <authorList>
            <consortium name="The Broad Institute Genome Sequencing Platform"/>
            <person name="Cuomo C."/>
            <person name="Gorbushina A."/>
            <person name="Noack S."/>
            <person name="Walker B."/>
            <person name="Young S.K."/>
            <person name="Zeng Q."/>
            <person name="Gargeya S."/>
            <person name="Fitzgerald M."/>
            <person name="Haas B."/>
            <person name="Abouelleil A."/>
            <person name="Alvarado L."/>
            <person name="Arachchi H.M."/>
            <person name="Berlin A.M."/>
            <person name="Chapman S.B."/>
            <person name="Goldberg J."/>
            <person name="Griggs A."/>
            <person name="Gujja S."/>
            <person name="Hansen M."/>
            <person name="Howarth C."/>
            <person name="Imamovic A."/>
            <person name="Larimer J."/>
            <person name="McCowan C."/>
            <person name="Montmayeur A."/>
            <person name="Murphy C."/>
            <person name="Neiman D."/>
            <person name="Pearson M."/>
            <person name="Priest M."/>
            <person name="Roberts A."/>
            <person name="Saif S."/>
            <person name="Shea T."/>
            <person name="Sisk P."/>
            <person name="Sykes S."/>
            <person name="Wortman J."/>
            <person name="Nusbaum C."/>
            <person name="Birren B."/>
        </authorList>
    </citation>
    <scope>NUCLEOTIDE SEQUENCE [LARGE SCALE GENOMIC DNA]</scope>
    <source>
        <strain evidence="4">CBS 100218</strain>
    </source>
</reference>
<sequence>MLSTPEDLSWSPAPLPSPSPSPSTRPQPEGSRDLPPQKVTSLSLFESIVTTYPPILESLLAQIPTASLLHLYHTSRHLRSFLRDYPLAWKAVSFRLPQPTLLLGSPGTETPDARERQSKQYALDALLIQVVVPFGTRLTSLDLCNTAVSGVALTSRVLQPRLATLQHLSVRGCKNVSIKYHIVPFLEPYSQRRNPWAERGHLALRSLYAYRCRHHRRRPYLPSSLLRRDSDSEPTHQLIEICHELSIWTDTAWCPTPGGRCYRRRDYHANRVAAGTAEVWVPFDRLWRSCNRIGPAEDRTESRKPDGRLWEDAETGHDGEALGTQGGPFQGEGKGVPAHLRRSHRTFVENLKCDQCGDAISERCQQCSIRMHCMGCRKTLCASCAFTRPLPRKRAKTSHSTSLAFGASNTTPLDSMSTPSSSQHHIRHSPGTKKNRFWWAPGVTRSPNLMNENVAEEDSSESDDAAANNGSTSMTSISAPPKLKMNWCCLEPIFSGSGDIAILGHGLGRDGAERIRAAPLPKGKGYEDPDFTSLLTSPELLRKMKNQPLYNHVLGDDVDILPHLQREILDLQAESCPRSLCQDCYLAFRWKISCRACKRPICKEHDLRGLKVRKCGYRDLNIEREYVLSFQPAVSNLEIPAFGASELRPLPSVPPCSPPSDLPVPQPSSLAEADNTADVFGTPLERSSASCSSDRKPVQASDPEHPGRTMSNTPDSTAGTTARAAQVENSKLFHASRAPDMSTSVFSDRFASTSTLGPGIPRQRALSLSGLQPRPSLWSWPDSSRPSQRDHLPLPCHPRHPVQWEGCGAYFCQQVRPITDGRFRCTATVKECAECGVYVCEFCLADTARCPCTYCKQTFHCPHCTLKPSVQAQCRREEEQRAQIAVMLAEKKRQEREVEFLKHADELAEGVQEFFAGLSAEDEAGLEYSAEDETLIAEVLAAAEESSFI</sequence>
<feature type="compositionally biased region" description="Basic residues" evidence="2">
    <location>
        <begin position="424"/>
        <end position="436"/>
    </location>
</feature>
<feature type="coiled-coil region" evidence="1">
    <location>
        <begin position="877"/>
        <end position="904"/>
    </location>
</feature>
<dbReference type="EMBL" id="JH767610">
    <property type="protein sequence ID" value="EON69281.1"/>
    <property type="molecule type" value="Genomic_DNA"/>
</dbReference>
<keyword evidence="1" id="KW-0175">Coiled coil</keyword>
<feature type="compositionally biased region" description="Acidic residues" evidence="2">
    <location>
        <begin position="454"/>
        <end position="464"/>
    </location>
</feature>
<feature type="compositionally biased region" description="Gly residues" evidence="2">
    <location>
        <begin position="324"/>
        <end position="334"/>
    </location>
</feature>
<proteinExistence type="predicted"/>
<organism evidence="3 4">
    <name type="scientific">Coniosporium apollinis (strain CBS 100218)</name>
    <name type="common">Rock-inhabiting black yeast</name>
    <dbReference type="NCBI Taxonomy" id="1168221"/>
    <lineage>
        <taxon>Eukaryota</taxon>
        <taxon>Fungi</taxon>
        <taxon>Dikarya</taxon>
        <taxon>Ascomycota</taxon>
        <taxon>Pezizomycotina</taxon>
        <taxon>Dothideomycetes</taxon>
        <taxon>Dothideomycetes incertae sedis</taxon>
        <taxon>Coniosporium</taxon>
    </lineage>
</organism>
<feature type="compositionally biased region" description="Basic and acidic residues" evidence="2">
    <location>
        <begin position="296"/>
        <end position="320"/>
    </location>
</feature>
<feature type="region of interest" description="Disordered" evidence="2">
    <location>
        <begin position="453"/>
        <end position="477"/>
    </location>
</feature>
<dbReference type="HOGENOM" id="CLU_005860_0_0_1"/>
<feature type="compositionally biased region" description="Pro residues" evidence="2">
    <location>
        <begin position="13"/>
        <end position="25"/>
    </location>
</feature>
<dbReference type="GeneID" id="19905752"/>
<feature type="compositionally biased region" description="Pro residues" evidence="2">
    <location>
        <begin position="652"/>
        <end position="666"/>
    </location>
</feature>
<evidence type="ECO:0000256" key="1">
    <source>
        <dbReference type="SAM" id="Coils"/>
    </source>
</evidence>
<dbReference type="RefSeq" id="XP_007784598.1">
    <property type="nucleotide sequence ID" value="XM_007786408.1"/>
</dbReference>
<feature type="region of interest" description="Disordered" evidence="2">
    <location>
        <begin position="652"/>
        <end position="724"/>
    </location>
</feature>
<feature type="region of interest" description="Disordered" evidence="2">
    <location>
        <begin position="296"/>
        <end position="336"/>
    </location>
</feature>
<gene>
    <name evidence="3" type="ORF">W97_08441</name>
</gene>
<feature type="compositionally biased region" description="Basic and acidic residues" evidence="2">
    <location>
        <begin position="693"/>
        <end position="707"/>
    </location>
</feature>
<feature type="compositionally biased region" description="Polar residues" evidence="2">
    <location>
        <begin position="709"/>
        <end position="720"/>
    </location>
</feature>
<evidence type="ECO:0000313" key="4">
    <source>
        <dbReference type="Proteomes" id="UP000016924"/>
    </source>
</evidence>
<dbReference type="AlphaFoldDB" id="R7Z5T2"/>
<protein>
    <submittedName>
        <fullName evidence="3">Uncharacterized protein</fullName>
    </submittedName>
</protein>
<name>R7Z5T2_CONA1</name>
<accession>R7Z5T2</accession>
<feature type="region of interest" description="Disordered" evidence="2">
    <location>
        <begin position="395"/>
        <end position="438"/>
    </location>
</feature>
<feature type="region of interest" description="Disordered" evidence="2">
    <location>
        <begin position="1"/>
        <end position="36"/>
    </location>
</feature>
<evidence type="ECO:0000256" key="2">
    <source>
        <dbReference type="SAM" id="MobiDB-lite"/>
    </source>
</evidence>
<keyword evidence="4" id="KW-1185">Reference proteome</keyword>
<feature type="compositionally biased region" description="Polar residues" evidence="2">
    <location>
        <begin position="398"/>
        <end position="423"/>
    </location>
</feature>
<dbReference type="OrthoDB" id="3903581at2759"/>